<dbReference type="Proteomes" id="UP000232688">
    <property type="component" value="Unassembled WGS sequence"/>
</dbReference>
<dbReference type="VEuPathDB" id="FungiDB:RhiirFUN_025094"/>
<reference evidence="1 2" key="2">
    <citation type="submission" date="2017-10" db="EMBL/GenBank/DDBJ databases">
        <title>Genome analyses suggest a sexual origin of heterokaryosis in a supposedly ancient asexual fungus.</title>
        <authorList>
            <person name="Corradi N."/>
            <person name="Sedzielewska K."/>
            <person name="Noel J."/>
            <person name="Charron P."/>
            <person name="Farinelli L."/>
            <person name="Marton T."/>
            <person name="Kruger M."/>
            <person name="Pelin A."/>
            <person name="Brachmann A."/>
            <person name="Corradi N."/>
        </authorList>
    </citation>
    <scope>NUCLEOTIDE SEQUENCE [LARGE SCALE GENOMIC DNA]</scope>
    <source>
        <strain evidence="1 2">A1</strain>
    </source>
</reference>
<dbReference type="VEuPathDB" id="FungiDB:RhiirA1_411320"/>
<name>A0A2N0SB82_9GLOM</name>
<protein>
    <submittedName>
        <fullName evidence="1">Uncharacterized protein</fullName>
    </submittedName>
</protein>
<reference evidence="1 2" key="1">
    <citation type="submission" date="2017-10" db="EMBL/GenBank/DDBJ databases">
        <title>Extensive intraspecific genome diversity in a model arbuscular mycorrhizal fungus.</title>
        <authorList>
            <person name="Chen E.C.H."/>
            <person name="Morin E."/>
            <person name="Baudet D."/>
            <person name="Noel J."/>
            <person name="Ndikumana S."/>
            <person name="Charron P."/>
            <person name="St-Onge C."/>
            <person name="Giorgi J."/>
            <person name="Grigoriev I.V."/>
            <person name="Roux C."/>
            <person name="Martin F.M."/>
            <person name="Corradi N."/>
        </authorList>
    </citation>
    <scope>NUCLEOTIDE SEQUENCE [LARGE SCALE GENOMIC DNA]</scope>
    <source>
        <strain evidence="1 2">A1</strain>
    </source>
</reference>
<dbReference type="VEuPathDB" id="FungiDB:FUN_025683"/>
<comment type="caution">
    <text evidence="1">The sequence shown here is derived from an EMBL/GenBank/DDBJ whole genome shotgun (WGS) entry which is preliminary data.</text>
</comment>
<proteinExistence type="predicted"/>
<accession>A0A2N0SB82</accession>
<gene>
    <name evidence="1" type="ORF">RhiirA1_411320</name>
</gene>
<evidence type="ECO:0000313" key="1">
    <source>
        <dbReference type="EMBL" id="PKC72815.1"/>
    </source>
</evidence>
<evidence type="ECO:0000313" key="2">
    <source>
        <dbReference type="Proteomes" id="UP000232688"/>
    </source>
</evidence>
<organism evidence="1 2">
    <name type="scientific">Rhizophagus irregularis</name>
    <dbReference type="NCBI Taxonomy" id="588596"/>
    <lineage>
        <taxon>Eukaryota</taxon>
        <taxon>Fungi</taxon>
        <taxon>Fungi incertae sedis</taxon>
        <taxon>Mucoromycota</taxon>
        <taxon>Glomeromycotina</taxon>
        <taxon>Glomeromycetes</taxon>
        <taxon>Glomerales</taxon>
        <taxon>Glomeraceae</taxon>
        <taxon>Rhizophagus</taxon>
    </lineage>
</organism>
<dbReference type="AlphaFoldDB" id="A0A2N0SB82"/>
<sequence>MLDRPQRIMNRRFSNFDNITNVSTSNTGLLIDENDDEFSYSSGIKQQEHEEHVSDDDNNSLNMSVDITLPPKIVNWEECMR</sequence>
<dbReference type="EMBL" id="LLXH01000112">
    <property type="protein sequence ID" value="PKC72815.1"/>
    <property type="molecule type" value="Genomic_DNA"/>
</dbReference>